<reference evidence="3" key="1">
    <citation type="submission" date="2017-05" db="EMBL/GenBank/DDBJ databases">
        <title>Improved OligoMM genomes.</title>
        <authorList>
            <person name="Garzetti D."/>
        </authorList>
    </citation>
    <scope>NUCLEOTIDE SEQUENCE [LARGE SCALE GENOMIC DNA]</scope>
    <source>
        <strain evidence="3">YL45</strain>
    </source>
</reference>
<dbReference type="PROSITE" id="PS51208">
    <property type="entry name" value="AUTOTRANSPORTER"/>
    <property type="match status" value="1"/>
</dbReference>
<proteinExistence type="predicted"/>
<dbReference type="SUPFAM" id="SSF103515">
    <property type="entry name" value="Autotransporter"/>
    <property type="match status" value="1"/>
</dbReference>
<protein>
    <recommendedName>
        <fullName evidence="1">Autotransporter domain-containing protein</fullName>
    </recommendedName>
</protein>
<dbReference type="InterPro" id="IPR036709">
    <property type="entry name" value="Autotransporte_beta_dom_sf"/>
</dbReference>
<accession>A0A227KNQ3</accession>
<name>A0A227KNQ3_9BURK</name>
<dbReference type="Proteomes" id="UP000214610">
    <property type="component" value="Unassembled WGS sequence"/>
</dbReference>
<dbReference type="EMBL" id="NHMP01000003">
    <property type="protein sequence ID" value="OXE49608.1"/>
    <property type="molecule type" value="Genomic_DNA"/>
</dbReference>
<dbReference type="Gene3D" id="2.40.128.130">
    <property type="entry name" value="Autotransporter beta-domain"/>
    <property type="match status" value="1"/>
</dbReference>
<evidence type="ECO:0000313" key="3">
    <source>
        <dbReference type="Proteomes" id="UP000214610"/>
    </source>
</evidence>
<keyword evidence="3" id="KW-1185">Reference proteome</keyword>
<evidence type="ECO:0000313" key="2">
    <source>
        <dbReference type="EMBL" id="OXE49608.1"/>
    </source>
</evidence>
<gene>
    <name evidence="2" type="ORF">ADH67_05595</name>
</gene>
<comment type="caution">
    <text evidence="2">The sequence shown here is derived from an EMBL/GenBank/DDBJ whole genome shotgun (WGS) entry which is preliminary data.</text>
</comment>
<dbReference type="SMART" id="SM00869">
    <property type="entry name" value="Autotransporter"/>
    <property type="match status" value="1"/>
</dbReference>
<evidence type="ECO:0000259" key="1">
    <source>
        <dbReference type="PROSITE" id="PS51208"/>
    </source>
</evidence>
<dbReference type="InterPro" id="IPR005546">
    <property type="entry name" value="Autotransporte_beta"/>
</dbReference>
<dbReference type="Pfam" id="PF03797">
    <property type="entry name" value="Autotransporter"/>
    <property type="match status" value="1"/>
</dbReference>
<dbReference type="NCBIfam" id="TIGR01414">
    <property type="entry name" value="autotrans_barl"/>
    <property type="match status" value="1"/>
</dbReference>
<organism evidence="2 3">
    <name type="scientific">Turicimonas muris</name>
    <dbReference type="NCBI Taxonomy" id="1796652"/>
    <lineage>
        <taxon>Bacteria</taxon>
        <taxon>Pseudomonadati</taxon>
        <taxon>Pseudomonadota</taxon>
        <taxon>Betaproteobacteria</taxon>
        <taxon>Burkholderiales</taxon>
        <taxon>Sutterellaceae</taxon>
        <taxon>Turicimonas</taxon>
    </lineage>
</organism>
<dbReference type="InterPro" id="IPR006315">
    <property type="entry name" value="OM_autotransptr_brl_dom"/>
</dbReference>
<dbReference type="GO" id="GO:0019867">
    <property type="term" value="C:outer membrane"/>
    <property type="evidence" value="ECO:0007669"/>
    <property type="project" value="InterPro"/>
</dbReference>
<sequence>MVGLAGGTNFIDGSTQSLLSLAAYVKPAIKPISEIIKKQFTAVKSEEALLLEKDTAITVGGTSANPLILSSVGGDRLVNLGLASSEGVKRTVIRKGNSSIVMNSGNSLLMTGGSSAINVGDIAKAKAGFLQVSISADLTSVNLDGNSSVSLLGSSSSIGTMAGGSAIALGGSAASTITGQTKLLVNTITKEEGFEGVTVGAMGGGLAVSAFGGIGTSEIGKDTLVDVKSGVNLAVFGGGLAASVQFPKENVEGLIPDSYKDNIELNKDAFQKGGTATATSQNIQLNLAKNTSNALVFGGGFAAAYQYDDATEPTSATAKTGNVNILIGEEGAEPVFPSNGDKAKYLKGLKESITSLQALNKDNFKDKAEATAQHLITTLASEPGVNVGVLGGGMALAWSRNKVSGESTAVSAPNATAATGDVTIDVLSGYTVGIFGGGFAAASGDAAGSVAEKPKAELAKTEVRTLTVNFKGGETIGAMGGGIAVATGSGDMNFGTSAVANVGTVNLNVQGGSVDGIIGGGYSVDDTNPVVNNQPQAAKNASSIVDTINITATSGKVGRLAFDVAFGNNQMPPFEKTQPGFRDYLDSMTYAMINGQAGIIGGGIASGLRNEAEPQGGSHVNTVNITIAGNTVVGADDDNYRANIYGGGLATEGALSTVGTVNIQIGDNSSEGPVINGDIYGGGIALDGMYRNAPYYNNAQSKVGSVNIVIASGTVNGDIYAGGRVISSEKDINRNEASSIVETSHVTLLKDDVFKGKNIDAAGVVGDAILTLGAEEFDLSNVTVKGFNKVETAGHVDNLTFDFGEKNEATFAGVFDIAELKAQTPSKLTIADSGIVALTKAPAADIMFHAANGVLALGDKANAKSSAQKLSTFNAIPGLYLAGNVDLTNVNAVIGNAPEANVVTRAANEISGVVIGSNGSVMADAGADTAVTNGSISGTKTSGLYFINVADASKDNKKVVFGSDSLNGFDLDNNIAVDNVRYEAINNDNTFTFAHIKDESKLKDLGVDGFNPYAFDLIEFQNDEASKHIQSLLDQQNPMISSSAHRHAQLNAAFNLATAGGAQTAGIEGIMLGLEQVSKRAALTNTFVDGWTGFAEITGTQIELGSGSGMAETKTKLGGLAAGGEYTTNDWTFGGLLNLGTGNVKGHGNNAGVKNNVDFYGLQAYAAKRLGMFNLVGQAGWMLSKNDVKHYMGDSAKMDVNVFTVGGRGEMGLAVSDNVTVIPYVGMNYLRVHTDGYSTKKGFKVDKVSQNLGNLPIGVAVKGNIATTSGWQVKPVADVAYVRTFGDTNVRTDTGVGAAKMATNLDVWSKNVGRGRVGLEVSKDNLSVGLSFGGARGNDNYKEVFGKVGVKYTF</sequence>
<feature type="domain" description="Autotransporter" evidence="1">
    <location>
        <begin position="1086"/>
        <end position="1354"/>
    </location>
</feature>